<organism evidence="2">
    <name type="scientific">uncultured organism</name>
    <dbReference type="NCBI Taxonomy" id="155900"/>
    <lineage>
        <taxon>unclassified sequences</taxon>
        <taxon>environmental samples</taxon>
    </lineage>
</organism>
<dbReference type="PANTHER" id="PTHR46361">
    <property type="entry name" value="ELECTRON CARRIER/ PROTEIN DISULFIDE OXIDOREDUCTASE"/>
    <property type="match status" value="1"/>
</dbReference>
<feature type="domain" description="DUF547" evidence="1">
    <location>
        <begin position="88"/>
        <end position="202"/>
    </location>
</feature>
<dbReference type="EMBL" id="AM270417">
    <property type="protein sequence ID" value="CAK32602.1"/>
    <property type="molecule type" value="Genomic_DNA"/>
</dbReference>
<evidence type="ECO:0000259" key="1">
    <source>
        <dbReference type="Pfam" id="PF04784"/>
    </source>
</evidence>
<dbReference type="Pfam" id="PF04784">
    <property type="entry name" value="DUF547"/>
    <property type="match status" value="1"/>
</dbReference>
<dbReference type="InterPro" id="IPR006869">
    <property type="entry name" value="DUF547"/>
</dbReference>
<dbReference type="PANTHER" id="PTHR46361:SF3">
    <property type="entry name" value="ELECTRON CARRIER_ PROTEIN DISULFIDE OXIDOREDUCTASE"/>
    <property type="match status" value="1"/>
</dbReference>
<accession>Q1EI08</accession>
<dbReference type="AlphaFoldDB" id="Q1EI08"/>
<sequence>MFFFAALVFTLPSMTASAAPEAELWERWTAHNAASTATIDHSAWETFLKANLVRGRDGINRLAYGRVTAADRSALPRYLDALAAVPISRYTRDEQLAYWINLYNALTAKTVLDHYPVKSIRDIDISPGFFADGPWDRKLVKIEGEAVSLNDIEHRILRPIWRDPRIHYAVNCASIGCPNLQATAFTAANSDSLLEAAAREYVNSPRGTLIDGESLTVSKIYAWFQEDFGNSDRNVIKHLARYAKPDLAMALRRITEISGYQYDWSLNDIPPS</sequence>
<name>Q1EI08_9ZZZZ</name>
<proteinExistence type="predicted"/>
<protein>
    <recommendedName>
        <fullName evidence="1">DUF547 domain-containing protein</fullName>
    </recommendedName>
</protein>
<gene>
    <name evidence="2" type="ORF">17H9-28</name>
</gene>
<evidence type="ECO:0000313" key="2">
    <source>
        <dbReference type="EMBL" id="CAK32602.1"/>
    </source>
</evidence>
<reference evidence="2" key="1">
    <citation type="submission" date="2006-06" db="EMBL/GenBank/DDBJ databases">
        <title>Construction and analysis of a metagenomic library from a deep-sea sediment of east Pacific nodule Province.</title>
        <authorList>
            <person name="Xu M."/>
            <person name="Xiao X."/>
            <person name="Wang F."/>
        </authorList>
    </citation>
    <scope>NUCLEOTIDE SEQUENCE</scope>
</reference>